<accession>A0A0E3UMT8</accession>
<dbReference type="Pfam" id="PF10006">
    <property type="entry name" value="DUF2249"/>
    <property type="match status" value="1"/>
</dbReference>
<evidence type="ECO:0000313" key="3">
    <source>
        <dbReference type="Proteomes" id="UP000033067"/>
    </source>
</evidence>
<dbReference type="RefSeq" id="WP_052631193.1">
    <property type="nucleotide sequence ID" value="NZ_CP011144.1"/>
</dbReference>
<dbReference type="AlphaFoldDB" id="A0A0E3UMT8"/>
<dbReference type="InterPro" id="IPR018720">
    <property type="entry name" value="DUF2249"/>
</dbReference>
<dbReference type="InterPro" id="IPR036868">
    <property type="entry name" value="TusA-like_sf"/>
</dbReference>
<dbReference type="PATRIC" id="fig|314722.6.peg.1233"/>
<evidence type="ECO:0000259" key="1">
    <source>
        <dbReference type="Pfam" id="PF10006"/>
    </source>
</evidence>
<name>A0A0E3UMT8_9GAMM</name>
<reference evidence="2 3" key="1">
    <citation type="journal article" date="2015" name="Genome Announc.">
        <title>Complete Genome Sequence of Pseudoxanthomonas suwonensis Strain J1, a Cellulose-Degrading Bacterium Isolated from Leaf- and Wood-Enriched Soil.</title>
        <authorList>
            <person name="Hou L."/>
            <person name="Jiang J."/>
            <person name="Xu Z."/>
            <person name="Zhou Y."/>
            <person name="Leung F.C."/>
        </authorList>
    </citation>
    <scope>NUCLEOTIDE SEQUENCE [LARGE SCALE GENOMIC DNA]</scope>
    <source>
        <strain evidence="2 3">J1</strain>
    </source>
</reference>
<proteinExistence type="predicted"/>
<protein>
    <recommendedName>
        <fullName evidence="1">DUF2249 domain-containing protein</fullName>
    </recommendedName>
</protein>
<dbReference type="KEGG" id="psuw:WQ53_05820"/>
<evidence type="ECO:0000313" key="2">
    <source>
        <dbReference type="EMBL" id="AKC86360.1"/>
    </source>
</evidence>
<organism evidence="2 3">
    <name type="scientific">Pseudoxanthomonas suwonensis</name>
    <dbReference type="NCBI Taxonomy" id="314722"/>
    <lineage>
        <taxon>Bacteria</taxon>
        <taxon>Pseudomonadati</taxon>
        <taxon>Pseudomonadota</taxon>
        <taxon>Gammaproteobacteria</taxon>
        <taxon>Lysobacterales</taxon>
        <taxon>Lysobacteraceae</taxon>
        <taxon>Pseudoxanthomonas</taxon>
    </lineage>
</organism>
<sequence length="84" mass="9457">MTALHLDLRDRPPPEPMERILEALRMLPQGWHLVALTPMRPLPLLSMLDADGFAWRLRDLVQGGAALTICHGDERHLLDTPDDG</sequence>
<dbReference type="EMBL" id="CP011144">
    <property type="protein sequence ID" value="AKC86360.1"/>
    <property type="molecule type" value="Genomic_DNA"/>
</dbReference>
<gene>
    <name evidence="2" type="ORF">WQ53_05820</name>
</gene>
<dbReference type="Proteomes" id="UP000033067">
    <property type="component" value="Chromosome"/>
</dbReference>
<feature type="domain" description="DUF2249" evidence="1">
    <location>
        <begin position="6"/>
        <end position="59"/>
    </location>
</feature>
<keyword evidence="3" id="KW-1185">Reference proteome</keyword>
<dbReference type="SUPFAM" id="SSF64307">
    <property type="entry name" value="SirA-like"/>
    <property type="match status" value="1"/>
</dbReference>
<dbReference type="OrthoDB" id="5958858at2"/>